<evidence type="ECO:0000256" key="15">
    <source>
        <dbReference type="RuleBase" id="RU000461"/>
    </source>
</evidence>
<feature type="binding site" description="axial binding residue" evidence="14">
    <location>
        <position position="448"/>
    </location>
    <ligand>
        <name>heme</name>
        <dbReference type="ChEBI" id="CHEBI:30413"/>
    </ligand>
    <ligandPart>
        <name>Fe</name>
        <dbReference type="ChEBI" id="CHEBI:18248"/>
    </ligandPart>
</feature>
<evidence type="ECO:0000256" key="11">
    <source>
        <dbReference type="ARBA" id="ARBA00023004"/>
    </source>
</evidence>
<evidence type="ECO:0000256" key="14">
    <source>
        <dbReference type="PIRSR" id="PIRSR602401-1"/>
    </source>
</evidence>
<dbReference type="InterPro" id="IPR050196">
    <property type="entry name" value="Cytochrome_P450_Monoox"/>
</dbReference>
<dbReference type="PANTHER" id="PTHR24291">
    <property type="entry name" value="CYTOCHROME P450 FAMILY 4"/>
    <property type="match status" value="1"/>
</dbReference>
<dbReference type="Proteomes" id="UP000829999">
    <property type="component" value="Chromosome 13"/>
</dbReference>
<dbReference type="InterPro" id="IPR036396">
    <property type="entry name" value="Cyt_P450_sf"/>
</dbReference>
<keyword evidence="11 14" id="KW-0408">Iron</keyword>
<keyword evidence="16" id="KW-1133">Transmembrane helix</keyword>
<keyword evidence="17" id="KW-1185">Reference proteome</keyword>
<keyword evidence="13 16" id="KW-0472">Membrane</keyword>
<dbReference type="Gene3D" id="1.10.630.10">
    <property type="entry name" value="Cytochrome P450"/>
    <property type="match status" value="1"/>
</dbReference>
<evidence type="ECO:0000256" key="5">
    <source>
        <dbReference type="ARBA" id="ARBA00010617"/>
    </source>
</evidence>
<evidence type="ECO:0000256" key="9">
    <source>
        <dbReference type="ARBA" id="ARBA00022848"/>
    </source>
</evidence>
<dbReference type="GO" id="GO:0005789">
    <property type="term" value="C:endoplasmic reticulum membrane"/>
    <property type="evidence" value="ECO:0007669"/>
    <property type="project" value="UniProtKB-SubCell"/>
</dbReference>
<keyword evidence="12 15" id="KW-0503">Monooxygenase</keyword>
<reference evidence="18" key="1">
    <citation type="submission" date="2025-08" db="UniProtKB">
        <authorList>
            <consortium name="RefSeq"/>
        </authorList>
    </citation>
    <scope>IDENTIFICATION</scope>
    <source>
        <tissue evidence="18">Whole larval tissue</tissue>
    </source>
</reference>
<dbReference type="PROSITE" id="PS00086">
    <property type="entry name" value="CYTOCHROME_P450"/>
    <property type="match status" value="1"/>
</dbReference>
<evidence type="ECO:0000313" key="18">
    <source>
        <dbReference type="RefSeq" id="XP_050554133.1"/>
    </source>
</evidence>
<evidence type="ECO:0000256" key="2">
    <source>
        <dbReference type="ARBA" id="ARBA00003690"/>
    </source>
</evidence>
<dbReference type="GO" id="GO:0016705">
    <property type="term" value="F:oxidoreductase activity, acting on paired donors, with incorporation or reduction of molecular oxygen"/>
    <property type="evidence" value="ECO:0007669"/>
    <property type="project" value="InterPro"/>
</dbReference>
<evidence type="ECO:0000256" key="1">
    <source>
        <dbReference type="ARBA" id="ARBA00001971"/>
    </source>
</evidence>
<evidence type="ECO:0000256" key="3">
    <source>
        <dbReference type="ARBA" id="ARBA00004174"/>
    </source>
</evidence>
<dbReference type="PANTHER" id="PTHR24291:SF189">
    <property type="entry name" value="CYTOCHROME P450 4C3-RELATED"/>
    <property type="match status" value="1"/>
</dbReference>
<keyword evidence="10 15" id="KW-0560">Oxidoreductase</keyword>
<dbReference type="RefSeq" id="XP_050554133.1">
    <property type="nucleotide sequence ID" value="XM_050698176.1"/>
</dbReference>
<organism evidence="17 18">
    <name type="scientific">Spodoptera frugiperda</name>
    <name type="common">Fall armyworm</name>
    <dbReference type="NCBI Taxonomy" id="7108"/>
    <lineage>
        <taxon>Eukaryota</taxon>
        <taxon>Metazoa</taxon>
        <taxon>Ecdysozoa</taxon>
        <taxon>Arthropoda</taxon>
        <taxon>Hexapoda</taxon>
        <taxon>Insecta</taxon>
        <taxon>Pterygota</taxon>
        <taxon>Neoptera</taxon>
        <taxon>Endopterygota</taxon>
        <taxon>Lepidoptera</taxon>
        <taxon>Glossata</taxon>
        <taxon>Ditrysia</taxon>
        <taxon>Noctuoidea</taxon>
        <taxon>Noctuidae</taxon>
        <taxon>Amphipyrinae</taxon>
        <taxon>Spodoptera</taxon>
    </lineage>
</organism>
<evidence type="ECO:0000256" key="8">
    <source>
        <dbReference type="ARBA" id="ARBA00022824"/>
    </source>
</evidence>
<keyword evidence="9" id="KW-0492">Microsome</keyword>
<evidence type="ECO:0000256" key="10">
    <source>
        <dbReference type="ARBA" id="ARBA00023002"/>
    </source>
</evidence>
<dbReference type="InterPro" id="IPR017972">
    <property type="entry name" value="Cyt_P450_CS"/>
</dbReference>
<evidence type="ECO:0000256" key="4">
    <source>
        <dbReference type="ARBA" id="ARBA00004406"/>
    </source>
</evidence>
<accession>A0A9R0DVR4</accession>
<evidence type="ECO:0000256" key="16">
    <source>
        <dbReference type="SAM" id="Phobius"/>
    </source>
</evidence>
<comment type="cofactor">
    <cofactor evidence="1 14">
        <name>heme</name>
        <dbReference type="ChEBI" id="CHEBI:30413"/>
    </cofactor>
</comment>
<dbReference type="PRINTS" id="PR00463">
    <property type="entry name" value="EP450I"/>
</dbReference>
<dbReference type="InterPro" id="IPR001128">
    <property type="entry name" value="Cyt_P450"/>
</dbReference>
<dbReference type="InterPro" id="IPR002401">
    <property type="entry name" value="Cyt_P450_E_grp-I"/>
</dbReference>
<dbReference type="AlphaFoldDB" id="A0A9R0DVR4"/>
<name>A0A9R0DVR4_SPOFR</name>
<dbReference type="OrthoDB" id="1372046at2759"/>
<evidence type="ECO:0000256" key="7">
    <source>
        <dbReference type="ARBA" id="ARBA00022723"/>
    </source>
</evidence>
<dbReference type="GO" id="GO:0020037">
    <property type="term" value="F:heme binding"/>
    <property type="evidence" value="ECO:0007669"/>
    <property type="project" value="InterPro"/>
</dbReference>
<dbReference type="GO" id="GO:0005506">
    <property type="term" value="F:iron ion binding"/>
    <property type="evidence" value="ECO:0007669"/>
    <property type="project" value="InterPro"/>
</dbReference>
<keyword evidence="8" id="KW-0256">Endoplasmic reticulum</keyword>
<evidence type="ECO:0000313" key="17">
    <source>
        <dbReference type="Proteomes" id="UP000829999"/>
    </source>
</evidence>
<dbReference type="GeneID" id="118270461"/>
<sequence length="500" mass="57455">MLVLELAVIFSVVFAVWWYIYYWKLPPRSPPVYPGALPIIGHAHELFRHMIGRNDIWNYLRKVCEYAIENERISSLRVGPHFVYVLTDPEDATFIANTCFDKAFVYKFGNDFIGTGLLLSDAAEWKVQRKLLNPAFSQTVMNTYVDEFNVQAQYFVKRLTVLAGKGPINIQECVTSFLLALLCRTFLGLAPEDQNMIDNGYAEVIDEFAKVVTERSFNVMLYPSFIYNRSALRRKEQGLIRTVNNILNPIIRKRRSIIKETYYIKNCDEYSQTSVTGKYKLLLDLLIHLADEQGVFTEDEIRVQLNTFVAAANDTTTSVLQNILLALGSHPQVQERLYKEVQEVFKNNKDLDKNDLTKLVYTKAVIKEVLRLYNPAPWVARRIHTDIELPKYTLRAGSTCVLSLYDLNRHSSWGPDAKEFKPERWLNPDTLPENPNAFAGFSIGKRNCIGKEYAMMTLKTSLAHIVRKFHISGDINNLKWTFEALLKPTTPALVTLTLRS</sequence>
<dbReference type="Pfam" id="PF00067">
    <property type="entry name" value="p450"/>
    <property type="match status" value="1"/>
</dbReference>
<keyword evidence="6 14" id="KW-0349">Heme</keyword>
<comment type="subcellular location">
    <subcellularLocation>
        <location evidence="4">Endoplasmic reticulum membrane</location>
        <topology evidence="4">Peripheral membrane protein</topology>
    </subcellularLocation>
    <subcellularLocation>
        <location evidence="3">Microsome membrane</location>
        <topology evidence="3">Peripheral membrane protein</topology>
    </subcellularLocation>
</comment>
<keyword evidence="16" id="KW-0812">Transmembrane</keyword>
<comment type="function">
    <text evidence="2">May be involved in the metabolism of insect hormones and in the breakdown of synthetic insecticides.</text>
</comment>
<gene>
    <name evidence="18" type="primary">LOC118270461</name>
</gene>
<comment type="similarity">
    <text evidence="5 15">Belongs to the cytochrome P450 family.</text>
</comment>
<keyword evidence="7 14" id="KW-0479">Metal-binding</keyword>
<evidence type="ECO:0000256" key="6">
    <source>
        <dbReference type="ARBA" id="ARBA00022617"/>
    </source>
</evidence>
<dbReference type="PRINTS" id="PR00385">
    <property type="entry name" value="P450"/>
</dbReference>
<evidence type="ECO:0000256" key="12">
    <source>
        <dbReference type="ARBA" id="ARBA00023033"/>
    </source>
</evidence>
<proteinExistence type="inferred from homology"/>
<dbReference type="GO" id="GO:0004497">
    <property type="term" value="F:monooxygenase activity"/>
    <property type="evidence" value="ECO:0007669"/>
    <property type="project" value="UniProtKB-KW"/>
</dbReference>
<feature type="transmembrane region" description="Helical" evidence="16">
    <location>
        <begin position="6"/>
        <end position="23"/>
    </location>
</feature>
<dbReference type="SUPFAM" id="SSF48264">
    <property type="entry name" value="Cytochrome P450"/>
    <property type="match status" value="1"/>
</dbReference>
<protein>
    <submittedName>
        <fullName evidence="18">Cytochrome P450 4C1-like</fullName>
    </submittedName>
</protein>
<evidence type="ECO:0000256" key="13">
    <source>
        <dbReference type="ARBA" id="ARBA00023136"/>
    </source>
</evidence>